<dbReference type="Proteomes" id="UP001570846">
    <property type="component" value="Unassembled WGS sequence"/>
</dbReference>
<comment type="caution">
    <text evidence="2">The sequence shown here is derived from an EMBL/GenBank/DDBJ whole genome shotgun (WGS) entry which is preliminary data.</text>
</comment>
<evidence type="ECO:0000313" key="2">
    <source>
        <dbReference type="EMBL" id="MFA1773101.1"/>
    </source>
</evidence>
<sequence length="51" mass="5620">METTALLQLLLQVTLFLSSFTGLLFGYVYLTSSQKNKGNSFLAPITPQLPL</sequence>
<dbReference type="EMBL" id="JBGOGF010000010">
    <property type="protein sequence ID" value="MFA1773101.1"/>
    <property type="molecule type" value="Genomic_DNA"/>
</dbReference>
<protein>
    <submittedName>
        <fullName evidence="2">Uncharacterized protein</fullName>
    </submittedName>
</protein>
<dbReference type="RefSeq" id="WP_188686551.1">
    <property type="nucleotide sequence ID" value="NZ_BMMG01000003.1"/>
</dbReference>
<reference evidence="2 3" key="1">
    <citation type="submission" date="2024-08" db="EMBL/GenBank/DDBJ databases">
        <authorList>
            <person name="Wei W."/>
        </authorList>
    </citation>
    <scope>NUCLEOTIDE SEQUENCE [LARGE SCALE GENOMIC DNA]</scope>
    <source>
        <strain evidence="2 3">XU2</strain>
    </source>
</reference>
<evidence type="ECO:0000256" key="1">
    <source>
        <dbReference type="SAM" id="Phobius"/>
    </source>
</evidence>
<gene>
    <name evidence="2" type="ORF">ACD591_17510</name>
</gene>
<proteinExistence type="predicted"/>
<feature type="transmembrane region" description="Helical" evidence="1">
    <location>
        <begin position="6"/>
        <end position="30"/>
    </location>
</feature>
<keyword evidence="1" id="KW-0812">Transmembrane</keyword>
<keyword evidence="3" id="KW-1185">Reference proteome</keyword>
<evidence type="ECO:0000313" key="3">
    <source>
        <dbReference type="Proteomes" id="UP001570846"/>
    </source>
</evidence>
<organism evidence="2 3">
    <name type="scientific">Rufibacter glacialis</name>
    <dbReference type="NCBI Taxonomy" id="1259555"/>
    <lineage>
        <taxon>Bacteria</taxon>
        <taxon>Pseudomonadati</taxon>
        <taxon>Bacteroidota</taxon>
        <taxon>Cytophagia</taxon>
        <taxon>Cytophagales</taxon>
        <taxon>Hymenobacteraceae</taxon>
        <taxon>Rufibacter</taxon>
    </lineage>
</organism>
<keyword evidence="1" id="KW-0472">Membrane</keyword>
<accession>A0ABV4RIV3</accession>
<keyword evidence="1" id="KW-1133">Transmembrane helix</keyword>
<name>A0ABV4RIV3_9BACT</name>